<dbReference type="GO" id="GO:0007608">
    <property type="term" value="P:sensory perception of smell"/>
    <property type="evidence" value="ECO:0007669"/>
    <property type="project" value="TreeGrafter"/>
</dbReference>
<evidence type="ECO:0000256" key="5">
    <source>
        <dbReference type="SAM" id="SignalP"/>
    </source>
</evidence>
<dbReference type="GO" id="GO:0005549">
    <property type="term" value="F:odorant binding"/>
    <property type="evidence" value="ECO:0007669"/>
    <property type="project" value="InterPro"/>
</dbReference>
<keyword evidence="2" id="KW-0964">Secreted</keyword>
<dbReference type="EMBL" id="MG757923">
    <property type="protein sequence ID" value="AVH84909.1"/>
    <property type="molecule type" value="mRNA"/>
</dbReference>
<dbReference type="GO" id="GO:0005615">
    <property type="term" value="C:extracellular space"/>
    <property type="evidence" value="ECO:0007669"/>
    <property type="project" value="TreeGrafter"/>
</dbReference>
<evidence type="ECO:0000256" key="4">
    <source>
        <dbReference type="ARBA" id="ARBA00023157"/>
    </source>
</evidence>
<name>A0A8J9RJD1_HARAX</name>
<dbReference type="CDD" id="cd23992">
    <property type="entry name" value="PBP_GOBP"/>
    <property type="match status" value="1"/>
</dbReference>
<protein>
    <submittedName>
        <fullName evidence="6">Odorant binding protein 1</fullName>
    </submittedName>
</protein>
<keyword evidence="3 5" id="KW-0732">Signal</keyword>
<dbReference type="PANTHER" id="PTHR11857:SF42">
    <property type="entry name" value="GENERAL ODORANT-BINDING PROTEIN 19D-RELATED"/>
    <property type="match status" value="1"/>
</dbReference>
<sequence>MFRFLVVACVAVVAVNGLSQELKEKFMERLETVGGECAAEVGANEDDIAELIAHKMPSRHEGECMIFCFYKHFDMMHADGSLHAEGAIKMMEPLKADDPDLYEKLMTIGKACAEEVSSLDDKCKYATLLAQCGVKKGKEMGLDESLFE</sequence>
<dbReference type="SMR" id="A0A8J9RJD1"/>
<evidence type="ECO:0000256" key="2">
    <source>
        <dbReference type="ARBA" id="ARBA00022525"/>
    </source>
</evidence>
<dbReference type="InterPro" id="IPR006170">
    <property type="entry name" value="PBP/GOBP"/>
</dbReference>
<accession>A0A8J9RJD1</accession>
<feature type="signal peptide" evidence="5">
    <location>
        <begin position="1"/>
        <end position="17"/>
    </location>
</feature>
<dbReference type="AlphaFoldDB" id="A0A8J9RJD1"/>
<reference evidence="6" key="1">
    <citation type="submission" date="2018-01" db="EMBL/GenBank/DDBJ databases">
        <title>Harmonia axyridis (Pallas) odorant binding protein 1.</title>
        <authorList>
            <person name="Han S."/>
            <person name="Liang C."/>
            <person name="He Y."/>
            <person name="Liu T."/>
        </authorList>
    </citation>
    <scope>NUCLEOTIDE SEQUENCE</scope>
</reference>
<comment type="subcellular location">
    <subcellularLocation>
        <location evidence="1">Secreted</location>
    </subcellularLocation>
</comment>
<keyword evidence="4" id="KW-1015">Disulfide bond</keyword>
<gene>
    <name evidence="6" type="primary">OBP1</name>
</gene>
<feature type="chain" id="PRO_5035442781" evidence="5">
    <location>
        <begin position="18"/>
        <end position="148"/>
    </location>
</feature>
<organism evidence="6">
    <name type="scientific">Harmonia axyridis</name>
    <name type="common">Multicolored Asian lady beetle</name>
    <name type="synonym">Coccinella axyridis</name>
    <dbReference type="NCBI Taxonomy" id="115357"/>
    <lineage>
        <taxon>Eukaryota</taxon>
        <taxon>Metazoa</taxon>
        <taxon>Ecdysozoa</taxon>
        <taxon>Arthropoda</taxon>
        <taxon>Hexapoda</taxon>
        <taxon>Insecta</taxon>
        <taxon>Pterygota</taxon>
        <taxon>Neoptera</taxon>
        <taxon>Endopterygota</taxon>
        <taxon>Coleoptera</taxon>
        <taxon>Polyphaga</taxon>
        <taxon>Cucujiformia</taxon>
        <taxon>Coccinelloidea</taxon>
        <taxon>Coccinellidae</taxon>
        <taxon>Coccinellinae</taxon>
        <taxon>Coccinellini</taxon>
        <taxon>Harmonia</taxon>
    </lineage>
</organism>
<dbReference type="InterPro" id="IPR036728">
    <property type="entry name" value="PBP_GOBP_sf"/>
</dbReference>
<dbReference type="PANTHER" id="PTHR11857">
    <property type="entry name" value="ODORANT BINDING PROTEIN-RELATED"/>
    <property type="match status" value="1"/>
</dbReference>
<dbReference type="SMART" id="SM00708">
    <property type="entry name" value="PhBP"/>
    <property type="match status" value="1"/>
</dbReference>
<dbReference type="Pfam" id="PF01395">
    <property type="entry name" value="PBP_GOBP"/>
    <property type="match status" value="1"/>
</dbReference>
<evidence type="ECO:0000313" key="6">
    <source>
        <dbReference type="EMBL" id="AVH84909.1"/>
    </source>
</evidence>
<evidence type="ECO:0000256" key="1">
    <source>
        <dbReference type="ARBA" id="ARBA00004613"/>
    </source>
</evidence>
<evidence type="ECO:0000256" key="3">
    <source>
        <dbReference type="ARBA" id="ARBA00022729"/>
    </source>
</evidence>
<proteinExistence type="evidence at transcript level"/>
<dbReference type="FunFam" id="1.10.238.20:FF:000006">
    <property type="entry name" value="Odorant binding protein 15"/>
    <property type="match status" value="1"/>
</dbReference>
<dbReference type="SUPFAM" id="SSF47565">
    <property type="entry name" value="Insect pheromone/odorant-binding proteins"/>
    <property type="match status" value="1"/>
</dbReference>
<dbReference type="Gene3D" id="1.10.238.20">
    <property type="entry name" value="Pheromone/general odorant binding protein domain"/>
    <property type="match status" value="1"/>
</dbReference>